<organism evidence="1 2">
    <name type="scientific">Kaistia terrae</name>
    <dbReference type="NCBI Taxonomy" id="537017"/>
    <lineage>
        <taxon>Bacteria</taxon>
        <taxon>Pseudomonadati</taxon>
        <taxon>Pseudomonadota</taxon>
        <taxon>Alphaproteobacteria</taxon>
        <taxon>Hyphomicrobiales</taxon>
        <taxon>Kaistiaceae</taxon>
        <taxon>Kaistia</taxon>
    </lineage>
</organism>
<dbReference type="Proteomes" id="UP001596150">
    <property type="component" value="Unassembled WGS sequence"/>
</dbReference>
<dbReference type="InterPro" id="IPR043129">
    <property type="entry name" value="ATPase_NBD"/>
</dbReference>
<dbReference type="SUPFAM" id="SSF53067">
    <property type="entry name" value="Actin-like ATPase domain"/>
    <property type="match status" value="1"/>
</dbReference>
<accession>A0ABW0PWD9</accession>
<evidence type="ECO:0000313" key="2">
    <source>
        <dbReference type="Proteomes" id="UP001596150"/>
    </source>
</evidence>
<evidence type="ECO:0008006" key="3">
    <source>
        <dbReference type="Google" id="ProtNLM"/>
    </source>
</evidence>
<gene>
    <name evidence="1" type="ORF">ACFPP9_12205</name>
</gene>
<proteinExistence type="predicted"/>
<dbReference type="Gene3D" id="3.30.420.40">
    <property type="match status" value="1"/>
</dbReference>
<name>A0ABW0PWD9_9HYPH</name>
<reference evidence="2" key="1">
    <citation type="journal article" date="2019" name="Int. J. Syst. Evol. Microbiol.">
        <title>The Global Catalogue of Microorganisms (GCM) 10K type strain sequencing project: providing services to taxonomists for standard genome sequencing and annotation.</title>
        <authorList>
            <consortium name="The Broad Institute Genomics Platform"/>
            <consortium name="The Broad Institute Genome Sequencing Center for Infectious Disease"/>
            <person name="Wu L."/>
            <person name="Ma J."/>
        </authorList>
    </citation>
    <scope>NUCLEOTIDE SEQUENCE [LARGE SCALE GENOMIC DNA]</scope>
    <source>
        <strain evidence="2">KACC 12633</strain>
    </source>
</reference>
<dbReference type="EMBL" id="JBHSML010000003">
    <property type="protein sequence ID" value="MFC5516536.1"/>
    <property type="molecule type" value="Genomic_DNA"/>
</dbReference>
<keyword evidence="2" id="KW-1185">Reference proteome</keyword>
<dbReference type="RefSeq" id="WP_266344214.1">
    <property type="nucleotide sequence ID" value="NZ_JAPKNH010000004.1"/>
</dbReference>
<sequence length="77" mass="7686">MVGLACGVDIGTTNIKVVLTDTAGQVLARETRPTPRIASGEGDPLALVSALEAMILAAWRGLGTSEPIEAIAAAGVG</sequence>
<comment type="caution">
    <text evidence="1">The sequence shown here is derived from an EMBL/GenBank/DDBJ whole genome shotgun (WGS) entry which is preliminary data.</text>
</comment>
<evidence type="ECO:0000313" key="1">
    <source>
        <dbReference type="EMBL" id="MFC5516536.1"/>
    </source>
</evidence>
<protein>
    <recommendedName>
        <fullName evidence="3">ROK family protein</fullName>
    </recommendedName>
</protein>